<dbReference type="PROSITE" id="PS50943">
    <property type="entry name" value="HTH_CROC1"/>
    <property type="match status" value="1"/>
</dbReference>
<dbReference type="RefSeq" id="WP_258417601.1">
    <property type="nucleotide sequence ID" value="NZ_JAPTNG010000009.1"/>
</dbReference>
<reference evidence="3" key="1">
    <citation type="submission" date="2022-09" db="EMBL/GenBank/DDBJ databases">
        <title>Genome analysis and characterization of larvicidal activity of Brevibacillus strains.</title>
        <authorList>
            <person name="Patrusheva E.V."/>
            <person name="Izotova A.O."/>
            <person name="Toshchakov S.V."/>
            <person name="Sineoky S.P."/>
        </authorList>
    </citation>
    <scope>NUCLEOTIDE SEQUENCE</scope>
    <source>
        <strain evidence="3">VKPM_B-13244</strain>
    </source>
</reference>
<dbReference type="PANTHER" id="PTHR46558:SF4">
    <property type="entry name" value="DNA-BIDING PHAGE PROTEIN"/>
    <property type="match status" value="1"/>
</dbReference>
<accession>A0ABT4HYV7</accession>
<dbReference type="SMART" id="SM00530">
    <property type="entry name" value="HTH_XRE"/>
    <property type="match status" value="1"/>
</dbReference>
<sequence length="82" mass="9682">MSRRKADPRPIIKRTRFKELRLKHGKTQRAVSIDFNVSESFIRNIEHGRCNPEIGFAFRLAKYFNTTVDDLFSDLVVNDWIV</sequence>
<dbReference type="Gene3D" id="1.10.260.40">
    <property type="entry name" value="lambda repressor-like DNA-binding domains"/>
    <property type="match status" value="1"/>
</dbReference>
<comment type="caution">
    <text evidence="3">The sequence shown here is derived from an EMBL/GenBank/DDBJ whole genome shotgun (WGS) entry which is preliminary data.</text>
</comment>
<evidence type="ECO:0000259" key="2">
    <source>
        <dbReference type="PROSITE" id="PS50943"/>
    </source>
</evidence>
<dbReference type="InterPro" id="IPR001387">
    <property type="entry name" value="Cro/C1-type_HTH"/>
</dbReference>
<keyword evidence="1" id="KW-0238">DNA-binding</keyword>
<protein>
    <submittedName>
        <fullName evidence="3">Helix-turn-helix transcriptional regulator</fullName>
    </submittedName>
</protein>
<dbReference type="Pfam" id="PF01381">
    <property type="entry name" value="HTH_3"/>
    <property type="match status" value="1"/>
</dbReference>
<feature type="domain" description="HTH cro/C1-type" evidence="2">
    <location>
        <begin position="17"/>
        <end position="71"/>
    </location>
</feature>
<proteinExistence type="predicted"/>
<evidence type="ECO:0000256" key="1">
    <source>
        <dbReference type="ARBA" id="ARBA00023125"/>
    </source>
</evidence>
<name>A0ABT4HYV7_9BACL</name>
<evidence type="ECO:0000313" key="4">
    <source>
        <dbReference type="Proteomes" id="UP001067708"/>
    </source>
</evidence>
<keyword evidence="4" id="KW-1185">Reference proteome</keyword>
<dbReference type="PANTHER" id="PTHR46558">
    <property type="entry name" value="TRACRIPTIONAL REGULATORY PROTEIN-RELATED-RELATED"/>
    <property type="match status" value="1"/>
</dbReference>
<dbReference type="SUPFAM" id="SSF47413">
    <property type="entry name" value="lambda repressor-like DNA-binding domains"/>
    <property type="match status" value="1"/>
</dbReference>
<dbReference type="InterPro" id="IPR010982">
    <property type="entry name" value="Lambda_DNA-bd_dom_sf"/>
</dbReference>
<dbReference type="CDD" id="cd00093">
    <property type="entry name" value="HTH_XRE"/>
    <property type="match status" value="1"/>
</dbReference>
<dbReference type="EMBL" id="JAPTNG010000009">
    <property type="protein sequence ID" value="MCZ0831753.1"/>
    <property type="molecule type" value="Genomic_DNA"/>
</dbReference>
<dbReference type="Proteomes" id="UP001067708">
    <property type="component" value="Unassembled WGS sequence"/>
</dbReference>
<evidence type="ECO:0000313" key="3">
    <source>
        <dbReference type="EMBL" id="MCZ0831753.1"/>
    </source>
</evidence>
<organism evidence="3 4">
    <name type="scientific">Brevibacillus halotolerans</name>
    <dbReference type="NCBI Taxonomy" id="1507437"/>
    <lineage>
        <taxon>Bacteria</taxon>
        <taxon>Bacillati</taxon>
        <taxon>Bacillota</taxon>
        <taxon>Bacilli</taxon>
        <taxon>Bacillales</taxon>
        <taxon>Paenibacillaceae</taxon>
        <taxon>Brevibacillus</taxon>
    </lineage>
</organism>
<gene>
    <name evidence="3" type="ORF">O0535_13495</name>
</gene>